<dbReference type="InParanoid" id="A0A3B3IJZ3"/>
<dbReference type="Proteomes" id="UP000001038">
    <property type="component" value="Chromosome 6"/>
</dbReference>
<protein>
    <recommendedName>
        <fullName evidence="3">THAP-type domain-containing protein</fullName>
    </recommendedName>
</protein>
<dbReference type="Ensembl" id="ENSORLT00000034710.1">
    <property type="protein sequence ID" value="ENSORLP00000044261.1"/>
    <property type="gene ID" value="ENSORLG00000027294.1"/>
</dbReference>
<reference evidence="1" key="2">
    <citation type="submission" date="2025-08" db="UniProtKB">
        <authorList>
            <consortium name="Ensembl"/>
        </authorList>
    </citation>
    <scope>IDENTIFICATION</scope>
    <source>
        <strain evidence="1">Hd-rR</strain>
    </source>
</reference>
<reference evidence="1" key="3">
    <citation type="submission" date="2025-09" db="UniProtKB">
        <authorList>
            <consortium name="Ensembl"/>
        </authorList>
    </citation>
    <scope>IDENTIFICATION</scope>
    <source>
        <strain evidence="1">Hd-rR</strain>
    </source>
</reference>
<dbReference type="AlphaFoldDB" id="A0A3B3IJZ3"/>
<sequence length="97" mass="11117">MYGIDGRLLEGVKSFYRHSRACVRVGNSMSEWFPVRVGLRQGCVMSPWITVVPTSNTVWLCSKHFVETHFDKTGQTVRLKRGTKPSVLHKLITHMNQ</sequence>
<keyword evidence="2" id="KW-1185">Reference proteome</keyword>
<evidence type="ECO:0000313" key="1">
    <source>
        <dbReference type="Ensembl" id="ENSORLP00000044261.1"/>
    </source>
</evidence>
<dbReference type="Bgee" id="ENSORLG00000027294">
    <property type="expression patterns" value="Expressed in testis and 7 other cell types or tissues"/>
</dbReference>
<name>A0A3B3IJZ3_ORYLA</name>
<organism evidence="1 2">
    <name type="scientific">Oryzias latipes</name>
    <name type="common">Japanese rice fish</name>
    <name type="synonym">Japanese killifish</name>
    <dbReference type="NCBI Taxonomy" id="8090"/>
    <lineage>
        <taxon>Eukaryota</taxon>
        <taxon>Metazoa</taxon>
        <taxon>Chordata</taxon>
        <taxon>Craniata</taxon>
        <taxon>Vertebrata</taxon>
        <taxon>Euteleostomi</taxon>
        <taxon>Actinopterygii</taxon>
        <taxon>Neopterygii</taxon>
        <taxon>Teleostei</taxon>
        <taxon>Neoteleostei</taxon>
        <taxon>Acanthomorphata</taxon>
        <taxon>Ovalentaria</taxon>
        <taxon>Atherinomorphae</taxon>
        <taxon>Beloniformes</taxon>
        <taxon>Adrianichthyidae</taxon>
        <taxon>Oryziinae</taxon>
        <taxon>Oryzias</taxon>
    </lineage>
</organism>
<dbReference type="GeneTree" id="ENSGT00940000177448"/>
<evidence type="ECO:0000313" key="2">
    <source>
        <dbReference type="Proteomes" id="UP000001038"/>
    </source>
</evidence>
<reference evidence="1 2" key="1">
    <citation type="journal article" date="2007" name="Nature">
        <title>The medaka draft genome and insights into vertebrate genome evolution.</title>
        <authorList>
            <person name="Kasahara M."/>
            <person name="Naruse K."/>
            <person name="Sasaki S."/>
            <person name="Nakatani Y."/>
            <person name="Qu W."/>
            <person name="Ahsan B."/>
            <person name="Yamada T."/>
            <person name="Nagayasu Y."/>
            <person name="Doi K."/>
            <person name="Kasai Y."/>
            <person name="Jindo T."/>
            <person name="Kobayashi D."/>
            <person name="Shimada A."/>
            <person name="Toyoda A."/>
            <person name="Kuroki Y."/>
            <person name="Fujiyama A."/>
            <person name="Sasaki T."/>
            <person name="Shimizu A."/>
            <person name="Asakawa S."/>
            <person name="Shimizu N."/>
            <person name="Hashimoto S."/>
            <person name="Yang J."/>
            <person name="Lee Y."/>
            <person name="Matsushima K."/>
            <person name="Sugano S."/>
            <person name="Sakaizumi M."/>
            <person name="Narita T."/>
            <person name="Ohishi K."/>
            <person name="Haga S."/>
            <person name="Ohta F."/>
            <person name="Nomoto H."/>
            <person name="Nogata K."/>
            <person name="Morishita T."/>
            <person name="Endo T."/>
            <person name="Shin-I T."/>
            <person name="Takeda H."/>
            <person name="Morishita S."/>
            <person name="Kohara Y."/>
        </authorList>
    </citation>
    <scope>NUCLEOTIDE SEQUENCE [LARGE SCALE GENOMIC DNA]</scope>
    <source>
        <strain evidence="1 2">Hd-rR</strain>
    </source>
</reference>
<accession>A0A3B3IJZ3</accession>
<evidence type="ECO:0008006" key="3">
    <source>
        <dbReference type="Google" id="ProtNLM"/>
    </source>
</evidence>
<proteinExistence type="predicted"/>